<protein>
    <submittedName>
        <fullName evidence="1">Uncharacterized protein</fullName>
    </submittedName>
</protein>
<keyword evidence="2" id="KW-1185">Reference proteome</keyword>
<evidence type="ECO:0000313" key="1">
    <source>
        <dbReference type="EMBL" id="KAF6019769.1"/>
    </source>
</evidence>
<name>A0A7J7J0Q9_BUGNE</name>
<comment type="caution">
    <text evidence="1">The sequence shown here is derived from an EMBL/GenBank/DDBJ whole genome shotgun (WGS) entry which is preliminary data.</text>
</comment>
<reference evidence="1" key="1">
    <citation type="submission" date="2020-06" db="EMBL/GenBank/DDBJ databases">
        <title>Draft genome of Bugula neritina, a colonial animal packing powerful symbionts and potential medicines.</title>
        <authorList>
            <person name="Rayko M."/>
        </authorList>
    </citation>
    <scope>NUCLEOTIDE SEQUENCE [LARGE SCALE GENOMIC DNA]</scope>
    <source>
        <strain evidence="1">Kwan_BN1</strain>
    </source>
</reference>
<dbReference type="Proteomes" id="UP000593567">
    <property type="component" value="Unassembled WGS sequence"/>
</dbReference>
<dbReference type="EMBL" id="VXIV02003214">
    <property type="protein sequence ID" value="KAF6019769.1"/>
    <property type="molecule type" value="Genomic_DNA"/>
</dbReference>
<proteinExistence type="predicted"/>
<dbReference type="AlphaFoldDB" id="A0A7J7J0Q9"/>
<accession>A0A7J7J0Q9</accession>
<sequence length="67" mass="7708">MNDAAVALAPPTDLHLSLAAGSLYCTLHRWRKHRCHGYIYIENFSRACVTIDFFSIIFSNFSIEICW</sequence>
<organism evidence="1 2">
    <name type="scientific">Bugula neritina</name>
    <name type="common">Brown bryozoan</name>
    <name type="synonym">Sertularia neritina</name>
    <dbReference type="NCBI Taxonomy" id="10212"/>
    <lineage>
        <taxon>Eukaryota</taxon>
        <taxon>Metazoa</taxon>
        <taxon>Spiralia</taxon>
        <taxon>Lophotrochozoa</taxon>
        <taxon>Bryozoa</taxon>
        <taxon>Gymnolaemata</taxon>
        <taxon>Cheilostomatida</taxon>
        <taxon>Flustrina</taxon>
        <taxon>Buguloidea</taxon>
        <taxon>Bugulidae</taxon>
        <taxon>Bugula</taxon>
    </lineage>
</organism>
<gene>
    <name evidence="1" type="ORF">EB796_021997</name>
</gene>
<evidence type="ECO:0000313" key="2">
    <source>
        <dbReference type="Proteomes" id="UP000593567"/>
    </source>
</evidence>